<evidence type="ECO:0000259" key="2">
    <source>
        <dbReference type="Pfam" id="PF05651"/>
    </source>
</evidence>
<dbReference type="KEGG" id="sfr:Sfri_2640"/>
<protein>
    <submittedName>
        <fullName evidence="5">Transcriptional regulator, CdaR family</fullName>
    </submittedName>
</protein>
<dbReference type="InterPro" id="IPR051448">
    <property type="entry name" value="CdaR-like_regulators"/>
</dbReference>
<evidence type="ECO:0000259" key="3">
    <source>
        <dbReference type="Pfam" id="PF13556"/>
    </source>
</evidence>
<dbReference type="Proteomes" id="UP000000684">
    <property type="component" value="Chromosome"/>
</dbReference>
<sequence>MHLSINLLPILSQHQVSFNTDIYCLEKFMFQIDTLIAAKIVDRTMKIIGHNINVMNAQAVILGSGDIDRIGTVHEGALLAISQNRNVEISQAIASNLHGVKPGLNLPLHYHGQVVGVIGITGEPDTLSHYGELLKMTAEMIVEQANLQEQLQWQNRQTEEFISQLIHANEQDLPSLQQWALQLGIDLSVPRVAAIIELDSNNPLYQQDNQALKQVLYLLQNPVRDNLIAMTSLTQLVILKPAFLDGKQFDPELENQRINKLLKRLPANMQLSLHISLGHYFGGELGISYSYRTAKETLDIGKKLHPTKTKYLYQDYSLQVLLSGLRHHWRGNALAGPYLKLIEVDNNQQLQKTLAAYLDHMGDIQACANSLFIHRNTLRYRLDKIQTITNIDLRSFNGLLSLYLGQLIHQPST</sequence>
<dbReference type="InterPro" id="IPR008599">
    <property type="entry name" value="Diacid_rec"/>
</dbReference>
<dbReference type="Pfam" id="PF13556">
    <property type="entry name" value="HTH_30"/>
    <property type="match status" value="1"/>
</dbReference>
<dbReference type="HOGENOM" id="CLU_043769_1_0_6"/>
<organism evidence="5 6">
    <name type="scientific">Shewanella frigidimarina (strain NCIMB 400)</name>
    <dbReference type="NCBI Taxonomy" id="318167"/>
    <lineage>
        <taxon>Bacteria</taxon>
        <taxon>Pseudomonadati</taxon>
        <taxon>Pseudomonadota</taxon>
        <taxon>Gammaproteobacteria</taxon>
        <taxon>Alteromonadales</taxon>
        <taxon>Shewanellaceae</taxon>
        <taxon>Shewanella</taxon>
    </lineage>
</organism>
<dbReference type="Pfam" id="PF05651">
    <property type="entry name" value="Diacid_rec"/>
    <property type="match status" value="1"/>
</dbReference>
<dbReference type="EMBL" id="CP000447">
    <property type="protein sequence ID" value="ABI72481.1"/>
    <property type="molecule type" value="Genomic_DNA"/>
</dbReference>
<dbReference type="InterPro" id="IPR041522">
    <property type="entry name" value="CdaR_GGDEF"/>
</dbReference>
<dbReference type="PANTHER" id="PTHR33744:SF15">
    <property type="entry name" value="CARBOHYDRATE DIACID REGULATOR"/>
    <property type="match status" value="1"/>
</dbReference>
<feature type="domain" description="CdaR GGDEF-like" evidence="4">
    <location>
        <begin position="172"/>
        <end position="300"/>
    </location>
</feature>
<dbReference type="InterPro" id="IPR025736">
    <property type="entry name" value="PucR_C-HTH_dom"/>
</dbReference>
<evidence type="ECO:0000259" key="4">
    <source>
        <dbReference type="Pfam" id="PF17853"/>
    </source>
</evidence>
<gene>
    <name evidence="5" type="ordered locus">Sfri_2640</name>
</gene>
<dbReference type="eggNOG" id="COG3835">
    <property type="taxonomic scope" value="Bacteria"/>
</dbReference>
<proteinExistence type="inferred from homology"/>
<dbReference type="Gene3D" id="1.10.10.2840">
    <property type="entry name" value="PucR C-terminal helix-turn-helix domain"/>
    <property type="match status" value="1"/>
</dbReference>
<evidence type="ECO:0000256" key="1">
    <source>
        <dbReference type="ARBA" id="ARBA00006754"/>
    </source>
</evidence>
<feature type="domain" description="Putative sugar diacid recognition" evidence="2">
    <location>
        <begin position="33"/>
        <end position="165"/>
    </location>
</feature>
<dbReference type="PANTHER" id="PTHR33744">
    <property type="entry name" value="CARBOHYDRATE DIACID REGULATOR"/>
    <property type="match status" value="1"/>
</dbReference>
<dbReference type="InterPro" id="IPR042070">
    <property type="entry name" value="PucR_C-HTH_sf"/>
</dbReference>
<feature type="domain" description="PucR C-terminal helix-turn-helix" evidence="3">
    <location>
        <begin position="350"/>
        <end position="405"/>
    </location>
</feature>
<name>Q07ZT4_SHEFN</name>
<dbReference type="STRING" id="318167.Sfri_2640"/>
<dbReference type="AlphaFoldDB" id="Q07ZT4"/>
<accession>Q07ZT4</accession>
<evidence type="ECO:0000313" key="5">
    <source>
        <dbReference type="EMBL" id="ABI72481.1"/>
    </source>
</evidence>
<comment type="similarity">
    <text evidence="1">Belongs to the CdaR family.</text>
</comment>
<reference evidence="5 6" key="1">
    <citation type="submission" date="2006-08" db="EMBL/GenBank/DDBJ databases">
        <title>Complete sequence of Shewanella frigidimarina NCIMB 400.</title>
        <authorList>
            <consortium name="US DOE Joint Genome Institute"/>
            <person name="Copeland A."/>
            <person name="Lucas S."/>
            <person name="Lapidus A."/>
            <person name="Barry K."/>
            <person name="Detter J.C."/>
            <person name="Glavina del Rio T."/>
            <person name="Hammon N."/>
            <person name="Israni S."/>
            <person name="Dalin E."/>
            <person name="Tice H."/>
            <person name="Pitluck S."/>
            <person name="Fredrickson J.K."/>
            <person name="Kolker E."/>
            <person name="McCuel L.A."/>
            <person name="DiChristina T."/>
            <person name="Nealson K.H."/>
            <person name="Newman D."/>
            <person name="Tiedje J.M."/>
            <person name="Zhou J."/>
            <person name="Romine M.F."/>
            <person name="Culley D.E."/>
            <person name="Serres M."/>
            <person name="Chertkov O."/>
            <person name="Brettin T."/>
            <person name="Bruce D."/>
            <person name="Han C."/>
            <person name="Tapia R."/>
            <person name="Gilna P."/>
            <person name="Schmutz J."/>
            <person name="Larimer F."/>
            <person name="Land M."/>
            <person name="Hauser L."/>
            <person name="Kyrpides N."/>
            <person name="Mikhailova N."/>
            <person name="Richardson P."/>
        </authorList>
    </citation>
    <scope>NUCLEOTIDE SEQUENCE [LARGE SCALE GENOMIC DNA]</scope>
    <source>
        <strain evidence="5 6">NCIMB 400</strain>
    </source>
</reference>
<dbReference type="Pfam" id="PF17853">
    <property type="entry name" value="GGDEF_2"/>
    <property type="match status" value="1"/>
</dbReference>
<evidence type="ECO:0000313" key="6">
    <source>
        <dbReference type="Proteomes" id="UP000000684"/>
    </source>
</evidence>
<keyword evidence="6" id="KW-1185">Reference proteome</keyword>